<organism evidence="1 2">
    <name type="scientific">Gemella sanguinis</name>
    <dbReference type="NCBI Taxonomy" id="84135"/>
    <lineage>
        <taxon>Bacteria</taxon>
        <taxon>Bacillati</taxon>
        <taxon>Bacillota</taxon>
        <taxon>Bacilli</taxon>
        <taxon>Bacillales</taxon>
        <taxon>Gemellaceae</taxon>
        <taxon>Gemella</taxon>
    </lineage>
</organism>
<protein>
    <submittedName>
        <fullName evidence="1">Uncharacterized protein</fullName>
    </submittedName>
</protein>
<accession>A0ABX6FHH4</accession>
<gene>
    <name evidence="1" type="ORF">FOC50_06050</name>
</gene>
<proteinExistence type="predicted"/>
<dbReference type="EMBL" id="CP046313">
    <property type="protein sequence ID" value="QGS07846.1"/>
    <property type="molecule type" value="Genomic_DNA"/>
</dbReference>
<reference evidence="1 2" key="1">
    <citation type="submission" date="2019-11" db="EMBL/GenBank/DDBJ databases">
        <title>FDA dAtabase for Regulatory Grade micrObial Sequences (FDA-ARGOS): Supporting development and validation of Infectious Disease Dx tests.</title>
        <authorList>
            <person name="Turner S."/>
            <person name="Byrd R."/>
            <person name="Tallon L."/>
            <person name="Sadzewicz L."/>
            <person name="Vavikolanu K."/>
            <person name="Mehta A."/>
            <person name="Aluvathingal J."/>
            <person name="Nadendla S."/>
            <person name="Myers T."/>
            <person name="Yan Y."/>
            <person name="Sichtig H."/>
        </authorList>
    </citation>
    <scope>NUCLEOTIDE SEQUENCE [LARGE SCALE GENOMIC DNA]</scope>
    <source>
        <strain evidence="1 2">FDAARGOS_742</strain>
    </source>
</reference>
<evidence type="ECO:0000313" key="1">
    <source>
        <dbReference type="EMBL" id="QGS07846.1"/>
    </source>
</evidence>
<name>A0ABX6FHH4_9BACL</name>
<keyword evidence="2" id="KW-1185">Reference proteome</keyword>
<evidence type="ECO:0000313" key="2">
    <source>
        <dbReference type="Proteomes" id="UP000427636"/>
    </source>
</evidence>
<sequence>MVRYNYNNEVIKKLNITQFINKNNFNNENYNLAIFCALSAVYEHYKKDVKDISTTSLLLGDYYSFEYYSLLQKDLDKLKLLTNVMKKGYLDLINNNSSIDKFVANIIEAWFRFYNLTFEDKDLTELTSL</sequence>
<dbReference type="Proteomes" id="UP000427636">
    <property type="component" value="Chromosome"/>
</dbReference>